<dbReference type="InterPro" id="IPR036388">
    <property type="entry name" value="WH-like_DNA-bd_sf"/>
</dbReference>
<dbReference type="AlphaFoldDB" id="A0A841LYD3"/>
<dbReference type="Gene3D" id="1.10.10.10">
    <property type="entry name" value="Winged helix-like DNA-binding domain superfamily/Winged helix DNA-binding domain"/>
    <property type="match status" value="1"/>
</dbReference>
<dbReference type="InterPro" id="IPR036390">
    <property type="entry name" value="WH_DNA-bd_sf"/>
</dbReference>
<evidence type="ECO:0000313" key="1">
    <source>
        <dbReference type="EMBL" id="MBB6260629.1"/>
    </source>
</evidence>
<dbReference type="Proteomes" id="UP000555393">
    <property type="component" value="Unassembled WGS sequence"/>
</dbReference>
<organism evidence="1 2">
    <name type="scientific">Paenochrobactrum gallinarii</name>
    <dbReference type="NCBI Taxonomy" id="643673"/>
    <lineage>
        <taxon>Bacteria</taxon>
        <taxon>Pseudomonadati</taxon>
        <taxon>Pseudomonadota</taxon>
        <taxon>Alphaproteobacteria</taxon>
        <taxon>Hyphomicrobiales</taxon>
        <taxon>Brucellaceae</taxon>
        <taxon>Paenochrobactrum</taxon>
    </lineage>
</organism>
<dbReference type="SUPFAM" id="SSF46785">
    <property type="entry name" value="Winged helix' DNA-binding domain"/>
    <property type="match status" value="1"/>
</dbReference>
<name>A0A841LYD3_9HYPH</name>
<proteinExistence type="predicted"/>
<accession>A0A841LYD3</accession>
<reference evidence="1 2" key="1">
    <citation type="submission" date="2020-08" db="EMBL/GenBank/DDBJ databases">
        <title>Genomic Encyclopedia of Type Strains, Phase IV (KMG-IV): sequencing the most valuable type-strain genomes for metagenomic binning, comparative biology and taxonomic classification.</title>
        <authorList>
            <person name="Goeker M."/>
        </authorList>
    </citation>
    <scope>NUCLEOTIDE SEQUENCE [LARGE SCALE GENOMIC DNA]</scope>
    <source>
        <strain evidence="1 2">DSM 22336</strain>
    </source>
</reference>
<gene>
    <name evidence="1" type="ORF">FHS77_001163</name>
</gene>
<keyword evidence="2" id="KW-1185">Reference proteome</keyword>
<comment type="caution">
    <text evidence="1">The sequence shown here is derived from an EMBL/GenBank/DDBJ whole genome shotgun (WGS) entry which is preliminary data.</text>
</comment>
<dbReference type="EMBL" id="JACIIU010000003">
    <property type="protein sequence ID" value="MBB6260629.1"/>
    <property type="molecule type" value="Genomic_DNA"/>
</dbReference>
<evidence type="ECO:0000313" key="2">
    <source>
        <dbReference type="Proteomes" id="UP000555393"/>
    </source>
</evidence>
<protein>
    <submittedName>
        <fullName evidence="1">Putative ArsR family transcriptional regulator</fullName>
    </submittedName>
</protein>
<sequence length="202" mass="22491">MMLLKMHGANTAAVLGKKLGITGEAVRQQLVRLNEEGLVASYSQSRGVGRPSQYWDLTPLGHSRFPDTHAQLTVQLLSSVRDLLGQEALDTLIAARENQTRELYSAALNQSDNLSDRLHRLAELRTAEGYMAEVEVDKNGTFLFIENHCPICAAATACQGFCRAELNIFRELLGSDVKVEREEYILSGDRRCTYSVQRPDAH</sequence>